<gene>
    <name evidence="2" type="ORF">HV559_00220</name>
</gene>
<keyword evidence="1" id="KW-1133">Transmembrane helix</keyword>
<accession>A0A7H8UVH7</accession>
<dbReference type="RefSeq" id="WP_176807349.1">
    <property type="nucleotide sequence ID" value="NZ_CP055302.1"/>
</dbReference>
<dbReference type="AlphaFoldDB" id="A0A7H8UVH7"/>
<keyword evidence="1" id="KW-0472">Membrane</keyword>
<evidence type="ECO:0000313" key="3">
    <source>
        <dbReference type="Proteomes" id="UP000509660"/>
    </source>
</evidence>
<protein>
    <submittedName>
        <fullName evidence="2">DUF998 domain-containing protein</fullName>
    </submittedName>
</protein>
<evidence type="ECO:0000256" key="1">
    <source>
        <dbReference type="SAM" id="Phobius"/>
    </source>
</evidence>
<feature type="transmembrane region" description="Helical" evidence="1">
    <location>
        <begin position="48"/>
        <end position="67"/>
    </location>
</feature>
<name>A0A7H8UVH7_9PAST</name>
<organism evidence="2 3">
    <name type="scientific">Mannheimia pernigra</name>
    <dbReference type="NCBI Taxonomy" id="111844"/>
    <lineage>
        <taxon>Bacteria</taxon>
        <taxon>Pseudomonadati</taxon>
        <taxon>Pseudomonadota</taxon>
        <taxon>Gammaproteobacteria</taxon>
        <taxon>Pasteurellales</taxon>
        <taxon>Pasteurellaceae</taxon>
        <taxon>Mannheimia</taxon>
    </lineage>
</organism>
<feature type="transmembrane region" description="Helical" evidence="1">
    <location>
        <begin position="203"/>
        <end position="227"/>
    </location>
</feature>
<dbReference type="EMBL" id="CP055306">
    <property type="protein sequence ID" value="QLB39433.1"/>
    <property type="molecule type" value="Genomic_DNA"/>
</dbReference>
<keyword evidence="1" id="KW-0812">Transmembrane</keyword>
<feature type="transmembrane region" description="Helical" evidence="1">
    <location>
        <begin position="233"/>
        <end position="250"/>
    </location>
</feature>
<reference evidence="2 3" key="1">
    <citation type="submission" date="2020-06" db="EMBL/GenBank/DDBJ databases">
        <title>Mannheimia pernigra sp. nov. isolated from bovine respiratory tract.</title>
        <authorList>
            <person name="Kuhnert P."/>
            <person name="Akarsu-Egger H."/>
        </authorList>
    </citation>
    <scope>NUCLEOTIDE SEQUENCE [LARGE SCALE GENOMIC DNA]</scope>
    <source>
        <strain evidence="2 3">BNO311</strain>
    </source>
</reference>
<feature type="transmembrane region" description="Helical" evidence="1">
    <location>
        <begin position="110"/>
        <end position="129"/>
    </location>
</feature>
<feature type="transmembrane region" description="Helical" evidence="1">
    <location>
        <begin position="168"/>
        <end position="191"/>
    </location>
</feature>
<evidence type="ECO:0000313" key="2">
    <source>
        <dbReference type="EMBL" id="QLB39433.1"/>
    </source>
</evidence>
<sequence>MTIKWIKNIVQKLLFALDTVENYFTSGSFGVKFYPLLMHPCFRKSYECLIFITAIVSSFSGLFYLIAEHFTLLFSERSLTAYFHHSTLELLVPVSTMIDDKLSELSPLSLVMRIIFMVQAVVFFFIYAIGITHIADNKRRVIGLILALFFAIGCSLVSGIQPNSRGEFGIYNLGASITFLIGNLTLIMVGLDIHHPTIRFFKHFSIAAGMIGVSCILVTMFLPTIFSPLIERMGIYTIMIWEILAGFAIIKRLRNIPSLTRPIE</sequence>
<dbReference type="Proteomes" id="UP000509660">
    <property type="component" value="Chromosome"/>
</dbReference>
<keyword evidence="3" id="KW-1185">Reference proteome</keyword>
<feature type="transmembrane region" description="Helical" evidence="1">
    <location>
        <begin position="141"/>
        <end position="162"/>
    </location>
</feature>
<proteinExistence type="predicted"/>